<evidence type="ECO:0000256" key="3">
    <source>
        <dbReference type="ARBA" id="ARBA00022574"/>
    </source>
</evidence>
<reference evidence="7 9" key="1">
    <citation type="journal article" date="2013" name="Curr. Biol.">
        <title>Shared signatures of parasitism and phylogenomics unite Cryptomycota and microsporidia.</title>
        <authorList>
            <person name="James T.Y."/>
            <person name="Pelin A."/>
            <person name="Bonen L."/>
            <person name="Ahrendt S."/>
            <person name="Sain D."/>
            <person name="Corradi N."/>
            <person name="Stajich J.E."/>
        </authorList>
    </citation>
    <scope>NUCLEOTIDE SEQUENCE [LARGE SCALE GENOMIC DNA]</scope>
    <source>
        <strain evidence="7">CSF55</strain>
        <strain evidence="7">CSF55</strain>
    </source>
</reference>
<dbReference type="PANTHER" id="PTHR19861:SF0">
    <property type="entry name" value="WD REPEAT-CONTAINING PROTEIN 82"/>
    <property type="match status" value="1"/>
</dbReference>
<gene>
    <name evidence="7" type="ORF">O9G_004787</name>
    <name evidence="8" type="ORF">ROZALSC1DRAFT_31267</name>
</gene>
<comment type="subcellular location">
    <subcellularLocation>
        <location evidence="1">Nucleus</location>
    </subcellularLocation>
</comment>
<name>A0A075B4W1_ROZAC</name>
<sequence>MSTEIKPELFNSFQVAKSFQKGNSFYTDISFHHSGEYLVATDSDDSIRMYDCVQGTERKVVYSKKYGASHIRYTHAKKAILHASTKVDDTIRYLSLHDNSYLMYFKGHQSRVTGIAMSPVEDLFISSSKESIRLYDLGYPNAVGFLPLPPNTFNPIVAFDPSGLVFAVGLNNRTISLYDLKKIEQGPFHSFDVYDRLVPGAEWISLEFSPDGRHILISSRNSVLFIVDSYDYILKSRLTAHVNSNKHDMIGCYSPDGRYVLNGSENGKIFIWDAESTEVVNTLDAHMKLVRKVQFNPRYAMIASIADDLVFIIPE</sequence>
<dbReference type="GO" id="GO:0048188">
    <property type="term" value="C:Set1C/COMPASS complex"/>
    <property type="evidence" value="ECO:0007669"/>
    <property type="project" value="EnsemblFungi"/>
</dbReference>
<evidence type="ECO:0000256" key="4">
    <source>
        <dbReference type="ARBA" id="ARBA00022737"/>
    </source>
</evidence>
<dbReference type="InterPro" id="IPR001680">
    <property type="entry name" value="WD40_rpt"/>
</dbReference>
<dbReference type="GO" id="GO:0000723">
    <property type="term" value="P:telomere maintenance"/>
    <property type="evidence" value="ECO:0007669"/>
    <property type="project" value="EnsemblFungi"/>
</dbReference>
<reference evidence="8" key="3">
    <citation type="submission" date="2018-08" db="EMBL/GenBank/DDBJ databases">
        <title>Leveraging single-cell genomics to expand the Fungal Tree of Life.</title>
        <authorList>
            <consortium name="DOE Joint Genome Institute"/>
            <person name="Ahrendt S.R."/>
            <person name="Quandt C.A."/>
            <person name="Ciobanu D."/>
            <person name="Clum A."/>
            <person name="Salamov A."/>
            <person name="Andreopoulos B."/>
            <person name="Cheng J.-F."/>
            <person name="Woyke T."/>
            <person name="Pelin A."/>
            <person name="Henrissat B."/>
            <person name="Reynolds N."/>
            <person name="Benny G.L."/>
            <person name="Smith M.E."/>
            <person name="James T.Y."/>
            <person name="Grigoriev I.V."/>
        </authorList>
    </citation>
    <scope>NUCLEOTIDE SEQUENCE</scope>
    <source>
        <strain evidence="8">CSF55</strain>
    </source>
</reference>
<accession>A0A075B4W1</accession>
<dbReference type="InterPro" id="IPR015943">
    <property type="entry name" value="WD40/YVTN_repeat-like_dom_sf"/>
</dbReference>
<dbReference type="STRING" id="988480.A0A075B4W1"/>
<evidence type="ECO:0000313" key="8">
    <source>
        <dbReference type="EMBL" id="RKP16876.1"/>
    </source>
</evidence>
<evidence type="ECO:0000313" key="10">
    <source>
        <dbReference type="Proteomes" id="UP000281549"/>
    </source>
</evidence>
<dbReference type="GO" id="GO:0003682">
    <property type="term" value="F:chromatin binding"/>
    <property type="evidence" value="ECO:0007669"/>
    <property type="project" value="TreeGrafter"/>
</dbReference>
<evidence type="ECO:0000313" key="9">
    <source>
        <dbReference type="Proteomes" id="UP000030755"/>
    </source>
</evidence>
<dbReference type="SMART" id="SM00320">
    <property type="entry name" value="WD40"/>
    <property type="match status" value="6"/>
</dbReference>
<keyword evidence="3 6" id="KW-0853">WD repeat</keyword>
<evidence type="ECO:0000256" key="6">
    <source>
        <dbReference type="PROSITE-ProRule" id="PRU00221"/>
    </source>
</evidence>
<dbReference type="InterPro" id="IPR036322">
    <property type="entry name" value="WD40_repeat_dom_sf"/>
</dbReference>
<evidence type="ECO:0000256" key="2">
    <source>
        <dbReference type="ARBA" id="ARBA00005616"/>
    </source>
</evidence>
<dbReference type="OMA" id="HNEGYIR"/>
<protein>
    <submittedName>
        <fullName evidence="8">WD40 repeat-like protein</fullName>
    </submittedName>
</protein>
<dbReference type="Proteomes" id="UP000030755">
    <property type="component" value="Unassembled WGS sequence"/>
</dbReference>
<dbReference type="Gene3D" id="2.130.10.10">
    <property type="entry name" value="YVTN repeat-like/Quinoprotein amine dehydrogenase"/>
    <property type="match status" value="1"/>
</dbReference>
<feature type="repeat" description="WD" evidence="6">
    <location>
        <begin position="253"/>
        <end position="282"/>
    </location>
</feature>
<dbReference type="EMBL" id="KE560528">
    <property type="protein sequence ID" value="EPZ36526.1"/>
    <property type="molecule type" value="Genomic_DNA"/>
</dbReference>
<dbReference type="HOGENOM" id="CLU_044117_3_0_1"/>
<dbReference type="PROSITE" id="PS50082">
    <property type="entry name" value="WD_REPEATS_2"/>
    <property type="match status" value="1"/>
</dbReference>
<evidence type="ECO:0000256" key="1">
    <source>
        <dbReference type="ARBA" id="ARBA00004123"/>
    </source>
</evidence>
<dbReference type="OrthoDB" id="27537at2759"/>
<dbReference type="Proteomes" id="UP000281549">
    <property type="component" value="Unassembled WGS sequence"/>
</dbReference>
<dbReference type="PANTHER" id="PTHR19861">
    <property type="entry name" value="WD40 REPEAT PROTEIN SWD2"/>
    <property type="match status" value="1"/>
</dbReference>
<dbReference type="GO" id="GO:0031124">
    <property type="term" value="P:mRNA 3'-end processing"/>
    <property type="evidence" value="ECO:0007669"/>
    <property type="project" value="EnsemblFungi"/>
</dbReference>
<dbReference type="GO" id="GO:0031126">
    <property type="term" value="P:sno(s)RNA 3'-end processing"/>
    <property type="evidence" value="ECO:0007669"/>
    <property type="project" value="EnsemblFungi"/>
</dbReference>
<evidence type="ECO:0000313" key="7">
    <source>
        <dbReference type="EMBL" id="EPZ36526.1"/>
    </source>
</evidence>
<proteinExistence type="inferred from homology"/>
<dbReference type="SUPFAM" id="SSF50978">
    <property type="entry name" value="WD40 repeat-like"/>
    <property type="match status" value="1"/>
</dbReference>
<keyword evidence="9" id="KW-1185">Reference proteome</keyword>
<dbReference type="GO" id="GO:0042800">
    <property type="term" value="F:histone H3K4 methyltransferase activity"/>
    <property type="evidence" value="ECO:0007669"/>
    <property type="project" value="EnsemblFungi"/>
</dbReference>
<comment type="similarity">
    <text evidence="2">Belongs to the WD repeat SWD2 family.</text>
</comment>
<keyword evidence="5" id="KW-0539">Nucleus</keyword>
<dbReference type="AlphaFoldDB" id="A0A075B4W1"/>
<dbReference type="InterPro" id="IPR037867">
    <property type="entry name" value="Swd2/WDR82"/>
</dbReference>
<dbReference type="GO" id="GO:0005847">
    <property type="term" value="C:mRNA cleavage and polyadenylation specificity factor complex"/>
    <property type="evidence" value="ECO:0007669"/>
    <property type="project" value="EnsemblFungi"/>
</dbReference>
<reference evidence="10" key="2">
    <citation type="journal article" date="2018" name="Nat. Microbiol.">
        <title>Leveraging single-cell genomics to expand the fungal tree of life.</title>
        <authorList>
            <person name="Ahrendt S.R."/>
            <person name="Quandt C.A."/>
            <person name="Ciobanu D."/>
            <person name="Clum A."/>
            <person name="Salamov A."/>
            <person name="Andreopoulos B."/>
            <person name="Cheng J.F."/>
            <person name="Woyke T."/>
            <person name="Pelin A."/>
            <person name="Henrissat B."/>
            <person name="Reynolds N.K."/>
            <person name="Benny G.L."/>
            <person name="Smith M.E."/>
            <person name="James T.Y."/>
            <person name="Grigoriev I.V."/>
        </authorList>
    </citation>
    <scope>NUCLEOTIDE SEQUENCE [LARGE SCALE GENOMIC DNA]</scope>
    <source>
        <strain evidence="10">CSF55</strain>
    </source>
</reference>
<dbReference type="EMBL" id="ML006175">
    <property type="protein sequence ID" value="RKP16876.1"/>
    <property type="molecule type" value="Genomic_DNA"/>
</dbReference>
<keyword evidence="4" id="KW-0677">Repeat</keyword>
<dbReference type="Pfam" id="PF00400">
    <property type="entry name" value="WD40"/>
    <property type="match status" value="3"/>
</dbReference>
<organism evidence="7 9">
    <name type="scientific">Rozella allomycis (strain CSF55)</name>
    <dbReference type="NCBI Taxonomy" id="988480"/>
    <lineage>
        <taxon>Eukaryota</taxon>
        <taxon>Fungi</taxon>
        <taxon>Fungi incertae sedis</taxon>
        <taxon>Cryptomycota</taxon>
        <taxon>Cryptomycota incertae sedis</taxon>
        <taxon>Rozella</taxon>
    </lineage>
</organism>
<evidence type="ECO:0000256" key="5">
    <source>
        <dbReference type="ARBA" id="ARBA00023242"/>
    </source>
</evidence>